<dbReference type="Proteomes" id="UP001177023">
    <property type="component" value="Unassembled WGS sequence"/>
</dbReference>
<keyword evidence="4" id="KW-1185">Reference proteome</keyword>
<feature type="non-terminal residue" evidence="3">
    <location>
        <position position="1"/>
    </location>
</feature>
<accession>A0AA36CJ83</accession>
<feature type="coiled-coil region" evidence="1">
    <location>
        <begin position="44"/>
        <end position="92"/>
    </location>
</feature>
<evidence type="ECO:0000256" key="2">
    <source>
        <dbReference type="SAM" id="MobiDB-lite"/>
    </source>
</evidence>
<feature type="compositionally biased region" description="Low complexity" evidence="2">
    <location>
        <begin position="1"/>
        <end position="10"/>
    </location>
</feature>
<protein>
    <submittedName>
        <fullName evidence="3">Uncharacterized protein</fullName>
    </submittedName>
</protein>
<feature type="region of interest" description="Disordered" evidence="2">
    <location>
        <begin position="1"/>
        <end position="33"/>
    </location>
</feature>
<feature type="non-terminal residue" evidence="3">
    <location>
        <position position="99"/>
    </location>
</feature>
<comment type="caution">
    <text evidence="3">The sequence shown here is derived from an EMBL/GenBank/DDBJ whole genome shotgun (WGS) entry which is preliminary data.</text>
</comment>
<sequence length="99" mass="11726">EVAEGEAVAMAEREAQWEEQRQQKKSRTCATKQPVEPRALARAFDALKNQVDALKEENRQLRQENRDRDREIADQRDRFENLVARTEALQRERDTLLYN</sequence>
<evidence type="ECO:0000313" key="3">
    <source>
        <dbReference type="EMBL" id="CAJ0570074.1"/>
    </source>
</evidence>
<evidence type="ECO:0000313" key="4">
    <source>
        <dbReference type="Proteomes" id="UP001177023"/>
    </source>
</evidence>
<evidence type="ECO:0000256" key="1">
    <source>
        <dbReference type="SAM" id="Coils"/>
    </source>
</evidence>
<dbReference type="EMBL" id="CATQJA010002241">
    <property type="protein sequence ID" value="CAJ0570074.1"/>
    <property type="molecule type" value="Genomic_DNA"/>
</dbReference>
<gene>
    <name evidence="3" type="ORF">MSPICULIGERA_LOCUS8525</name>
</gene>
<name>A0AA36CJ83_9BILA</name>
<feature type="compositionally biased region" description="Basic and acidic residues" evidence="2">
    <location>
        <begin position="11"/>
        <end position="22"/>
    </location>
</feature>
<reference evidence="3" key="1">
    <citation type="submission" date="2023-06" db="EMBL/GenBank/DDBJ databases">
        <authorList>
            <person name="Delattre M."/>
        </authorList>
    </citation>
    <scope>NUCLEOTIDE SEQUENCE</scope>
    <source>
        <strain evidence="3">AF72</strain>
    </source>
</reference>
<organism evidence="3 4">
    <name type="scientific">Mesorhabditis spiculigera</name>
    <dbReference type="NCBI Taxonomy" id="96644"/>
    <lineage>
        <taxon>Eukaryota</taxon>
        <taxon>Metazoa</taxon>
        <taxon>Ecdysozoa</taxon>
        <taxon>Nematoda</taxon>
        <taxon>Chromadorea</taxon>
        <taxon>Rhabditida</taxon>
        <taxon>Rhabditina</taxon>
        <taxon>Rhabditomorpha</taxon>
        <taxon>Rhabditoidea</taxon>
        <taxon>Rhabditidae</taxon>
        <taxon>Mesorhabditinae</taxon>
        <taxon>Mesorhabditis</taxon>
    </lineage>
</organism>
<keyword evidence="1" id="KW-0175">Coiled coil</keyword>
<proteinExistence type="predicted"/>
<dbReference type="AlphaFoldDB" id="A0AA36CJ83"/>